<evidence type="ECO:0000256" key="2">
    <source>
        <dbReference type="ARBA" id="ARBA00022692"/>
    </source>
</evidence>
<comment type="caution">
    <text evidence="6">The sequence shown here is derived from an EMBL/GenBank/DDBJ whole genome shotgun (WGS) entry which is preliminary data.</text>
</comment>
<feature type="transmembrane region" description="Helical" evidence="5">
    <location>
        <begin position="266"/>
        <end position="285"/>
    </location>
</feature>
<evidence type="ECO:0000313" key="7">
    <source>
        <dbReference type="Proteomes" id="UP000187323"/>
    </source>
</evidence>
<dbReference type="EMBL" id="MPTO01000036">
    <property type="protein sequence ID" value="OME11922.1"/>
    <property type="molecule type" value="Genomic_DNA"/>
</dbReference>
<comment type="subcellular location">
    <subcellularLocation>
        <location evidence="1">Membrane</location>
        <topology evidence="1">Multi-pass membrane protein</topology>
    </subcellularLocation>
</comment>
<keyword evidence="3 5" id="KW-1133">Transmembrane helix</keyword>
<gene>
    <name evidence="6" type="ORF">BSK47_28230</name>
</gene>
<feature type="transmembrane region" description="Helical" evidence="5">
    <location>
        <begin position="96"/>
        <end position="120"/>
    </location>
</feature>
<dbReference type="InterPro" id="IPR003339">
    <property type="entry name" value="ABC/ECF_trnsptr_transmembrane"/>
</dbReference>
<feature type="transmembrane region" description="Helical" evidence="5">
    <location>
        <begin position="12"/>
        <end position="44"/>
    </location>
</feature>
<dbReference type="AlphaFoldDB" id="A0AB36J8F4"/>
<reference evidence="6 7" key="1">
    <citation type="submission" date="2016-10" db="EMBL/GenBank/DDBJ databases">
        <title>Paenibacillus species isolates.</title>
        <authorList>
            <person name="Beno S.M."/>
        </authorList>
    </citation>
    <scope>NUCLEOTIDE SEQUENCE [LARGE SCALE GENOMIC DNA]</scope>
    <source>
        <strain evidence="6 7">FSL H7-0918</strain>
    </source>
</reference>
<evidence type="ECO:0000256" key="5">
    <source>
        <dbReference type="SAM" id="Phobius"/>
    </source>
</evidence>
<evidence type="ECO:0000256" key="3">
    <source>
        <dbReference type="ARBA" id="ARBA00022989"/>
    </source>
</evidence>
<dbReference type="GO" id="GO:0005886">
    <property type="term" value="C:plasma membrane"/>
    <property type="evidence" value="ECO:0007669"/>
    <property type="project" value="UniProtKB-ARBA"/>
</dbReference>
<proteinExistence type="predicted"/>
<evidence type="ECO:0000313" key="6">
    <source>
        <dbReference type="EMBL" id="OME11922.1"/>
    </source>
</evidence>
<keyword evidence="4 5" id="KW-0472">Membrane</keyword>
<protein>
    <submittedName>
        <fullName evidence="6">Cobalt transporter</fullName>
    </submittedName>
</protein>
<feature type="transmembrane region" description="Helical" evidence="5">
    <location>
        <begin position="126"/>
        <end position="148"/>
    </location>
</feature>
<evidence type="ECO:0000256" key="1">
    <source>
        <dbReference type="ARBA" id="ARBA00004141"/>
    </source>
</evidence>
<evidence type="ECO:0000256" key="4">
    <source>
        <dbReference type="ARBA" id="ARBA00023136"/>
    </source>
</evidence>
<feature type="transmembrane region" description="Helical" evidence="5">
    <location>
        <begin position="227"/>
        <end position="246"/>
    </location>
</feature>
<feature type="transmembrane region" description="Helical" evidence="5">
    <location>
        <begin position="56"/>
        <end position="75"/>
    </location>
</feature>
<dbReference type="Proteomes" id="UP000187323">
    <property type="component" value="Unassembled WGS sequence"/>
</dbReference>
<accession>A0AB36J8F4</accession>
<sequence length="297" mass="33436">MMKDSFSTFHPFVNFLYFVVVLLFSMVFMHPIFQVIALISAVAYSIMLKGKKGIRFNLLYMIPFLLFMAVMNPVFNHQGVTILFYLNNGNPITKESILYGVAAACMFVTVIIWFSCYNVVMTSDKFIYIFGKILPALSLIFSMVLRFVPRYLAQIKVISNAQKCIGRDVSQGNLLARARNGITILSIMTTWALENAIETADSMRSRGYGLPGRTSFSIFRLDARDKVVLLIMTGLIALVAVGAVMGENTMRFYPSIKASAITPFSILIYIAYFALCMIPVLINMVEAMKWKSIESKN</sequence>
<name>A0AB36J8F4_9BACL</name>
<dbReference type="CDD" id="cd16914">
    <property type="entry name" value="EcfT"/>
    <property type="match status" value="1"/>
</dbReference>
<keyword evidence="2 5" id="KW-0812">Transmembrane</keyword>
<organism evidence="6 7">
    <name type="scientific">Paenibacillus odorifer</name>
    <dbReference type="NCBI Taxonomy" id="189426"/>
    <lineage>
        <taxon>Bacteria</taxon>
        <taxon>Bacillati</taxon>
        <taxon>Bacillota</taxon>
        <taxon>Bacilli</taxon>
        <taxon>Bacillales</taxon>
        <taxon>Paenibacillaceae</taxon>
        <taxon>Paenibacillus</taxon>
    </lineage>
</organism>